<dbReference type="AlphaFoldDB" id="A0A370UB06"/>
<gene>
    <name evidence="2" type="ORF">DN730_04930</name>
</gene>
<dbReference type="EMBL" id="QKRA01000002">
    <property type="protein sequence ID" value="RDL44964.1"/>
    <property type="molecule type" value="Genomic_DNA"/>
</dbReference>
<dbReference type="Proteomes" id="UP000254326">
    <property type="component" value="Unassembled WGS sequence"/>
</dbReference>
<dbReference type="Pfam" id="PF11220">
    <property type="entry name" value="DUF3015"/>
    <property type="match status" value="1"/>
</dbReference>
<reference evidence="2 3" key="1">
    <citation type="submission" date="2018-06" db="EMBL/GenBank/DDBJ databases">
        <title>Marinomonas sp. YLB-05 draft genome sequence.</title>
        <authorList>
            <person name="Yu L."/>
            <person name="Tang X."/>
        </authorList>
    </citation>
    <scope>NUCLEOTIDE SEQUENCE [LARGE SCALE GENOMIC DNA]</scope>
    <source>
        <strain evidence="2 3">YLB-05</strain>
    </source>
</reference>
<keyword evidence="1" id="KW-0732">Signal</keyword>
<dbReference type="RefSeq" id="WP_115467001.1">
    <property type="nucleotide sequence ID" value="NZ_QKRA01000002.1"/>
</dbReference>
<name>A0A370UB06_9GAMM</name>
<evidence type="ECO:0000256" key="1">
    <source>
        <dbReference type="SAM" id="SignalP"/>
    </source>
</evidence>
<evidence type="ECO:0000313" key="3">
    <source>
        <dbReference type="Proteomes" id="UP000254326"/>
    </source>
</evidence>
<protein>
    <submittedName>
        <fullName evidence="2">DUF3015 domain-containing protein</fullName>
    </submittedName>
</protein>
<proteinExistence type="predicted"/>
<accession>A0A370UB06</accession>
<organism evidence="2 3">
    <name type="scientific">Marinomonas piezotolerans</name>
    <dbReference type="NCBI Taxonomy" id="2213058"/>
    <lineage>
        <taxon>Bacteria</taxon>
        <taxon>Pseudomonadati</taxon>
        <taxon>Pseudomonadota</taxon>
        <taxon>Gammaproteobacteria</taxon>
        <taxon>Oceanospirillales</taxon>
        <taxon>Oceanospirillaceae</taxon>
        <taxon>Marinomonas</taxon>
    </lineage>
</organism>
<sequence>MIKPISAAILATVALSSTHALADEDINPWKHCGIGAMIFDDNGTAAALSNIIWDLGTTAVSSKLTSAGSCEGKRVQTAMFIQKSFNNVLEETAKGEGEYISAMLGMMDCRQEDYATIMSGVRLDVVNQVSQAGYEAMAVSAKSEAYYHALTANAVNCGA</sequence>
<comment type="caution">
    <text evidence="2">The sequence shown here is derived from an EMBL/GenBank/DDBJ whole genome shotgun (WGS) entry which is preliminary data.</text>
</comment>
<feature type="chain" id="PRO_5016745768" evidence="1">
    <location>
        <begin position="23"/>
        <end position="159"/>
    </location>
</feature>
<evidence type="ECO:0000313" key="2">
    <source>
        <dbReference type="EMBL" id="RDL44964.1"/>
    </source>
</evidence>
<dbReference type="OrthoDB" id="6088473at2"/>
<keyword evidence="3" id="KW-1185">Reference proteome</keyword>
<dbReference type="InterPro" id="IPR021383">
    <property type="entry name" value="DUF3015"/>
</dbReference>
<feature type="signal peptide" evidence="1">
    <location>
        <begin position="1"/>
        <end position="22"/>
    </location>
</feature>